<dbReference type="OrthoDB" id="3881at2759"/>
<protein>
    <recommendedName>
        <fullName evidence="8">Pali-domain-containing protein</fullName>
    </recommendedName>
</protein>
<accession>A0A369JZM9</accession>
<evidence type="ECO:0000256" key="4">
    <source>
        <dbReference type="ARBA" id="ARBA00023136"/>
    </source>
</evidence>
<evidence type="ECO:0000313" key="6">
    <source>
        <dbReference type="EMBL" id="RDB24904.1"/>
    </source>
</evidence>
<dbReference type="InterPro" id="IPR051380">
    <property type="entry name" value="pH-response_reg_palI/RIM9"/>
</dbReference>
<name>A0A369JZM9_HYPMA</name>
<feature type="transmembrane region" description="Helical" evidence="5">
    <location>
        <begin position="150"/>
        <end position="177"/>
    </location>
</feature>
<dbReference type="GO" id="GO:0032153">
    <property type="term" value="C:cell division site"/>
    <property type="evidence" value="ECO:0007669"/>
    <property type="project" value="TreeGrafter"/>
</dbReference>
<dbReference type="STRING" id="39966.A0A369JZM9"/>
<dbReference type="GO" id="GO:0035838">
    <property type="term" value="C:growing cell tip"/>
    <property type="evidence" value="ECO:0007669"/>
    <property type="project" value="TreeGrafter"/>
</dbReference>
<keyword evidence="4 5" id="KW-0472">Membrane</keyword>
<dbReference type="EMBL" id="LUEZ02000041">
    <property type="protein sequence ID" value="RDB24904.1"/>
    <property type="molecule type" value="Genomic_DNA"/>
</dbReference>
<dbReference type="InterPro" id="IPR009571">
    <property type="entry name" value="SUR7/Rim9-like_fungi"/>
</dbReference>
<keyword evidence="7" id="KW-1185">Reference proteome</keyword>
<dbReference type="Proteomes" id="UP000076154">
    <property type="component" value="Unassembled WGS sequence"/>
</dbReference>
<evidence type="ECO:0000256" key="5">
    <source>
        <dbReference type="SAM" id="Phobius"/>
    </source>
</evidence>
<feature type="transmembrane region" description="Helical" evidence="5">
    <location>
        <begin position="197"/>
        <end position="216"/>
    </location>
</feature>
<proteinExistence type="predicted"/>
<evidence type="ECO:0008006" key="8">
    <source>
        <dbReference type="Google" id="ProtNLM"/>
    </source>
</evidence>
<dbReference type="GO" id="GO:0005886">
    <property type="term" value="C:plasma membrane"/>
    <property type="evidence" value="ECO:0007669"/>
    <property type="project" value="InterPro"/>
</dbReference>
<keyword evidence="2 5" id="KW-0812">Transmembrane</keyword>
<gene>
    <name evidence="6" type="ORF">Hypma_007969</name>
</gene>
<comment type="caution">
    <text evidence="6">The sequence shown here is derived from an EMBL/GenBank/DDBJ whole genome shotgun (WGS) entry which is preliminary data.</text>
</comment>
<keyword evidence="3 5" id="KW-1133">Transmembrane helix</keyword>
<dbReference type="Pfam" id="PF06687">
    <property type="entry name" value="SUR7"/>
    <property type="match status" value="1"/>
</dbReference>
<organism evidence="6 7">
    <name type="scientific">Hypsizygus marmoreus</name>
    <name type="common">White beech mushroom</name>
    <name type="synonym">Agaricus marmoreus</name>
    <dbReference type="NCBI Taxonomy" id="39966"/>
    <lineage>
        <taxon>Eukaryota</taxon>
        <taxon>Fungi</taxon>
        <taxon>Dikarya</taxon>
        <taxon>Basidiomycota</taxon>
        <taxon>Agaricomycotina</taxon>
        <taxon>Agaricomycetes</taxon>
        <taxon>Agaricomycetidae</taxon>
        <taxon>Agaricales</taxon>
        <taxon>Tricholomatineae</taxon>
        <taxon>Lyophyllaceae</taxon>
        <taxon>Hypsizygus</taxon>
    </lineage>
</organism>
<comment type="subcellular location">
    <subcellularLocation>
        <location evidence="1">Membrane</location>
        <topology evidence="1">Multi-pass membrane protein</topology>
    </subcellularLocation>
</comment>
<dbReference type="PANTHER" id="PTHR28013:SF3">
    <property type="entry name" value="PROTEIN DCV1-RELATED"/>
    <property type="match status" value="1"/>
</dbReference>
<feature type="transmembrane region" description="Helical" evidence="5">
    <location>
        <begin position="119"/>
        <end position="143"/>
    </location>
</feature>
<evidence type="ECO:0000313" key="7">
    <source>
        <dbReference type="Proteomes" id="UP000076154"/>
    </source>
</evidence>
<evidence type="ECO:0000256" key="2">
    <source>
        <dbReference type="ARBA" id="ARBA00022692"/>
    </source>
</evidence>
<evidence type="ECO:0000256" key="1">
    <source>
        <dbReference type="ARBA" id="ARBA00004141"/>
    </source>
</evidence>
<dbReference type="InParanoid" id="A0A369JZM9"/>
<dbReference type="AlphaFoldDB" id="A0A369JZM9"/>
<sequence>MKAIHRPLARHRVVSTVSFLLLLGAFVLLLLVALSLPIIKPVYLLSVKSTVTGEVPTSIATELRFGVWGLCASSVLNQPSWFTNNGVCLGPQLGYDIPENIANLAGVPPLLVEAVQQSLLVILVLHPVAAGFSFIGFTFSLYLGPHGIAIVTLTVAIIAGIVGTVVLAIDLALVIVAQNKVTDLTPYHFDVAWGNGAWMVLAAVVLTWLAVLFLSARACYCCGVRKHGHNHHHHHDSY</sequence>
<dbReference type="PANTHER" id="PTHR28013">
    <property type="entry name" value="PROTEIN DCV1-RELATED"/>
    <property type="match status" value="1"/>
</dbReference>
<reference evidence="6" key="1">
    <citation type="submission" date="2018-04" db="EMBL/GenBank/DDBJ databases">
        <title>Whole genome sequencing of Hypsizygus marmoreus.</title>
        <authorList>
            <person name="Choi I.-G."/>
            <person name="Min B."/>
            <person name="Kim J.-G."/>
            <person name="Kim S."/>
            <person name="Oh Y.-L."/>
            <person name="Kong W.-S."/>
            <person name="Park H."/>
            <person name="Jeong J."/>
            <person name="Song E.-S."/>
        </authorList>
    </citation>
    <scope>NUCLEOTIDE SEQUENCE [LARGE SCALE GENOMIC DNA]</scope>
    <source>
        <strain evidence="6">51987-8</strain>
    </source>
</reference>
<evidence type="ECO:0000256" key="3">
    <source>
        <dbReference type="ARBA" id="ARBA00022989"/>
    </source>
</evidence>